<dbReference type="Pfam" id="PF08940">
    <property type="entry name" value="DUF1918"/>
    <property type="match status" value="1"/>
</dbReference>
<keyword evidence="3" id="KW-1185">Reference proteome</keyword>
<evidence type="ECO:0000313" key="2">
    <source>
        <dbReference type="EMBL" id="MCT2587931.1"/>
    </source>
</evidence>
<dbReference type="EMBL" id="JAFFZE010000030">
    <property type="protein sequence ID" value="MCT2587931.1"/>
    <property type="molecule type" value="Genomic_DNA"/>
</dbReference>
<dbReference type="Proteomes" id="UP001156441">
    <property type="component" value="Unassembled WGS sequence"/>
</dbReference>
<feature type="domain" description="DUF1918" evidence="1">
    <location>
        <begin position="1"/>
        <end position="58"/>
    </location>
</feature>
<gene>
    <name evidence="2" type="ORF">JT362_32940</name>
</gene>
<sequence length="89" mass="10161">MRAQPGDWLVVEQANTEREARRGRIEEVSLPDGAPPYRVRWLDTGRQALVFPGPDAHVVIAGELEDRNSRAADRAAHVQREILEHRRRS</sequence>
<dbReference type="InterPro" id="IPR015035">
    <property type="entry name" value="DUF1918"/>
</dbReference>
<evidence type="ECO:0000259" key="1">
    <source>
        <dbReference type="Pfam" id="PF08940"/>
    </source>
</evidence>
<comment type="caution">
    <text evidence="2">The sequence shown here is derived from an EMBL/GenBank/DDBJ whole genome shotgun (WGS) entry which is preliminary data.</text>
</comment>
<dbReference type="SUPFAM" id="SSF50118">
    <property type="entry name" value="Cell growth inhibitor/plasmid maintenance toxic component"/>
    <property type="match status" value="1"/>
</dbReference>
<proteinExistence type="predicted"/>
<accession>A0ABT2JJ84</accession>
<reference evidence="2 3" key="1">
    <citation type="submission" date="2021-02" db="EMBL/GenBank/DDBJ databases">
        <title>Actinophytocola xerophila sp. nov., isolated from soil of cotton cropping field.</title>
        <authorList>
            <person name="Huang R."/>
            <person name="Chen X."/>
            <person name="Ge X."/>
            <person name="Liu W."/>
        </authorList>
    </citation>
    <scope>NUCLEOTIDE SEQUENCE [LARGE SCALE GENOMIC DNA]</scope>
    <source>
        <strain evidence="2 3">S1-96</strain>
    </source>
</reference>
<name>A0ABT2JJ84_9PSEU</name>
<organism evidence="2 3">
    <name type="scientific">Actinophytocola gossypii</name>
    <dbReference type="NCBI Taxonomy" id="2812003"/>
    <lineage>
        <taxon>Bacteria</taxon>
        <taxon>Bacillati</taxon>
        <taxon>Actinomycetota</taxon>
        <taxon>Actinomycetes</taxon>
        <taxon>Pseudonocardiales</taxon>
        <taxon>Pseudonocardiaceae</taxon>
    </lineage>
</organism>
<protein>
    <submittedName>
        <fullName evidence="2">DUF1918 domain-containing protein</fullName>
    </submittedName>
</protein>
<evidence type="ECO:0000313" key="3">
    <source>
        <dbReference type="Proteomes" id="UP001156441"/>
    </source>
</evidence>
<dbReference type="RefSeq" id="WP_260195855.1">
    <property type="nucleotide sequence ID" value="NZ_JAFFZE010000030.1"/>
</dbReference>
<dbReference type="Gene3D" id="2.30.30.440">
    <property type="entry name" value="Domain of unknown function DUF1918"/>
    <property type="match status" value="1"/>
</dbReference>